<dbReference type="Pfam" id="PF04472">
    <property type="entry name" value="SepF"/>
    <property type="match status" value="1"/>
</dbReference>
<feature type="compositionally biased region" description="Basic and acidic residues" evidence="1">
    <location>
        <begin position="32"/>
        <end position="47"/>
    </location>
</feature>
<dbReference type="KEGG" id="cter:A606_04700"/>
<dbReference type="GO" id="GO:0090529">
    <property type="term" value="P:cell septum assembly"/>
    <property type="evidence" value="ECO:0007669"/>
    <property type="project" value="InterPro"/>
</dbReference>
<protein>
    <submittedName>
        <fullName evidence="2">Cell division protein</fullName>
    </submittedName>
</protein>
<dbReference type="RefSeq" id="WP_020440951.1">
    <property type="nucleotide sequence ID" value="NC_021663.1"/>
</dbReference>
<feature type="region of interest" description="Disordered" evidence="1">
    <location>
        <begin position="32"/>
        <end position="99"/>
    </location>
</feature>
<feature type="compositionally biased region" description="Low complexity" evidence="1">
    <location>
        <begin position="74"/>
        <end position="85"/>
    </location>
</feature>
<evidence type="ECO:0000313" key="3">
    <source>
        <dbReference type="Proteomes" id="UP000014809"/>
    </source>
</evidence>
<gene>
    <name evidence="2" type="ORF">A606_04700</name>
</gene>
<name>S4XDI3_9CORY</name>
<organism evidence="2 3">
    <name type="scientific">Corynebacterium terpenotabidum Y-11</name>
    <dbReference type="NCBI Taxonomy" id="1200352"/>
    <lineage>
        <taxon>Bacteria</taxon>
        <taxon>Bacillati</taxon>
        <taxon>Actinomycetota</taxon>
        <taxon>Actinomycetes</taxon>
        <taxon>Mycobacteriales</taxon>
        <taxon>Corynebacteriaceae</taxon>
        <taxon>Corynebacterium</taxon>
    </lineage>
</organism>
<sequence>MAEGFIEKTKGFFGFGAIDSYDDIAYGRDDFDDYSGHDERSGQDDRYSSAGTVGTGRHSHAASVDEPDRDRYGSASATAARRSASVGERRPAFSSTPEPRRDAGLVIVDVRSYRDAGKVTPELRRGDIVAFHLGALDKPEANQFLAFVMGLSAGLDAKVEKLSGPRNFAVVPSGAQLTYEVQDALADKLAGER</sequence>
<evidence type="ECO:0000256" key="1">
    <source>
        <dbReference type="SAM" id="MobiDB-lite"/>
    </source>
</evidence>
<dbReference type="OrthoDB" id="4411196at2"/>
<keyword evidence="3" id="KW-1185">Reference proteome</keyword>
<reference evidence="2 3" key="1">
    <citation type="submission" date="2012-06" db="EMBL/GenBank/DDBJ databases">
        <title>Complete genome sequence of Corynebacterium terpenotabidum Y-11 (=DSM 44721).</title>
        <authorList>
            <person name="Ruckert C."/>
            <person name="Albersmeier A."/>
            <person name="Al-Dilaimi A."/>
            <person name="Szczepanowski R."/>
            <person name="Kalinowski J."/>
        </authorList>
    </citation>
    <scope>NUCLEOTIDE SEQUENCE [LARGE SCALE GENOMIC DNA]</scope>
    <source>
        <strain evidence="2 3">Y-11</strain>
    </source>
</reference>
<keyword evidence="2" id="KW-0132">Cell division</keyword>
<dbReference type="Gene3D" id="3.30.110.150">
    <property type="entry name" value="SepF-like protein"/>
    <property type="match status" value="1"/>
</dbReference>
<evidence type="ECO:0000313" key="2">
    <source>
        <dbReference type="EMBL" id="AGP30589.1"/>
    </source>
</evidence>
<proteinExistence type="predicted"/>
<dbReference type="EMBL" id="CP003696">
    <property type="protein sequence ID" value="AGP30589.1"/>
    <property type="molecule type" value="Genomic_DNA"/>
</dbReference>
<accession>S4XDI3</accession>
<dbReference type="Proteomes" id="UP000014809">
    <property type="component" value="Chromosome"/>
</dbReference>
<dbReference type="PATRIC" id="fig|1200352.3.peg.952"/>
<keyword evidence="2" id="KW-0131">Cell cycle</keyword>
<dbReference type="InterPro" id="IPR038594">
    <property type="entry name" value="SepF-like_sf"/>
</dbReference>
<dbReference type="AlphaFoldDB" id="S4XDI3"/>
<dbReference type="STRING" id="1200352.A606_04700"/>
<dbReference type="HOGENOM" id="CLU_078499_0_1_11"/>
<dbReference type="InterPro" id="IPR007561">
    <property type="entry name" value="Cell_div_SepF/SepF-rel"/>
</dbReference>